<name>A0A6G9QHB7_9GAMM</name>
<proteinExistence type="predicted"/>
<evidence type="ECO:0000313" key="3">
    <source>
        <dbReference type="EMBL" id="QIR13886.1"/>
    </source>
</evidence>
<organism evidence="3 4">
    <name type="scientific">Shewanella aestuarii</name>
    <dbReference type="NCBI Taxonomy" id="1028752"/>
    <lineage>
        <taxon>Bacteria</taxon>
        <taxon>Pseudomonadati</taxon>
        <taxon>Pseudomonadota</taxon>
        <taxon>Gammaproteobacteria</taxon>
        <taxon>Alteromonadales</taxon>
        <taxon>Shewanellaceae</taxon>
        <taxon>Shewanella</taxon>
    </lineage>
</organism>
<gene>
    <name evidence="3" type="ORF">HBH39_04705</name>
</gene>
<dbReference type="Proteomes" id="UP000502608">
    <property type="component" value="Chromosome"/>
</dbReference>
<dbReference type="AlphaFoldDB" id="A0A6G9QHB7"/>
<dbReference type="EMBL" id="CP050313">
    <property type="protein sequence ID" value="QIR13886.1"/>
    <property type="molecule type" value="Genomic_DNA"/>
</dbReference>
<reference evidence="3 4" key="1">
    <citation type="submission" date="2020-03" db="EMBL/GenBank/DDBJ databases">
        <title>Complete genome sequence of Shewanella sp.</title>
        <authorList>
            <person name="Kim Y.-S."/>
            <person name="Kim S.-J."/>
            <person name="Jung H.-K."/>
            <person name="Kim K.-H."/>
        </authorList>
    </citation>
    <scope>NUCLEOTIDE SEQUENCE [LARGE SCALE GENOMIC DNA]</scope>
    <source>
        <strain evidence="3 4">PN3F2</strain>
    </source>
</reference>
<dbReference type="InterPro" id="IPR037401">
    <property type="entry name" value="SnoaL-like"/>
</dbReference>
<dbReference type="RefSeq" id="WP_167676063.1">
    <property type="nucleotide sequence ID" value="NZ_CP050313.1"/>
</dbReference>
<dbReference type="KEGG" id="saes:HBH39_04705"/>
<keyword evidence="1" id="KW-0732">Signal</keyword>
<sequence>MQSIIHKLGFIAVLVTTVLAFEVNANAVKQLDNTISNPTPVTPQDNDNNALTQINEHPVKVTSEQVSEETIAIISNLNQPVQSIDSQGLTDEDDQQVNSLLNQLHETAMSADWDTYFSLYHPNAIFIGTDASERWNMVQFKQYATPTKGWRYDLQARHLVQIGDVIVFDEQLFSPAYGISRGTGALISTENGWKIAQYHLSFPIPNAKAKRITSIIMQ</sequence>
<dbReference type="InterPro" id="IPR032710">
    <property type="entry name" value="NTF2-like_dom_sf"/>
</dbReference>
<feature type="signal peptide" evidence="1">
    <location>
        <begin position="1"/>
        <end position="20"/>
    </location>
</feature>
<feature type="domain" description="SnoaL-like" evidence="2">
    <location>
        <begin position="97"/>
        <end position="205"/>
    </location>
</feature>
<protein>
    <submittedName>
        <fullName evidence="3">Nuclear transport factor 2 family protein</fullName>
    </submittedName>
</protein>
<evidence type="ECO:0000256" key="1">
    <source>
        <dbReference type="SAM" id="SignalP"/>
    </source>
</evidence>
<evidence type="ECO:0000259" key="2">
    <source>
        <dbReference type="Pfam" id="PF13474"/>
    </source>
</evidence>
<dbReference type="SUPFAM" id="SSF54427">
    <property type="entry name" value="NTF2-like"/>
    <property type="match status" value="1"/>
</dbReference>
<dbReference type="Pfam" id="PF13474">
    <property type="entry name" value="SnoaL_3"/>
    <property type="match status" value="1"/>
</dbReference>
<accession>A0A6G9QHB7</accession>
<keyword evidence="4" id="KW-1185">Reference proteome</keyword>
<dbReference type="Gene3D" id="3.10.450.50">
    <property type="match status" value="1"/>
</dbReference>
<feature type="chain" id="PRO_5026181551" evidence="1">
    <location>
        <begin position="21"/>
        <end position="218"/>
    </location>
</feature>
<evidence type="ECO:0000313" key="4">
    <source>
        <dbReference type="Proteomes" id="UP000502608"/>
    </source>
</evidence>